<dbReference type="Gene3D" id="3.40.50.620">
    <property type="entry name" value="HUPs"/>
    <property type="match status" value="1"/>
</dbReference>
<dbReference type="EMBL" id="CADCVD010000018">
    <property type="protein sequence ID" value="CAA9427606.1"/>
    <property type="molecule type" value="Genomic_DNA"/>
</dbReference>
<evidence type="ECO:0000259" key="2">
    <source>
        <dbReference type="Pfam" id="PF00582"/>
    </source>
</evidence>
<dbReference type="PANTHER" id="PTHR46268:SF6">
    <property type="entry name" value="UNIVERSAL STRESS PROTEIN UP12"/>
    <property type="match status" value="1"/>
</dbReference>
<dbReference type="AlphaFoldDB" id="A0A6J4PYZ2"/>
<dbReference type="Pfam" id="PF00582">
    <property type="entry name" value="Usp"/>
    <property type="match status" value="1"/>
</dbReference>
<dbReference type="InterPro" id="IPR014729">
    <property type="entry name" value="Rossmann-like_a/b/a_fold"/>
</dbReference>
<dbReference type="PRINTS" id="PR01438">
    <property type="entry name" value="UNVRSLSTRESS"/>
</dbReference>
<reference evidence="3" key="1">
    <citation type="submission" date="2020-02" db="EMBL/GenBank/DDBJ databases">
        <authorList>
            <person name="Meier V. D."/>
        </authorList>
    </citation>
    <scope>NUCLEOTIDE SEQUENCE</scope>
    <source>
        <strain evidence="3">AVDCRST_MAG37</strain>
    </source>
</reference>
<comment type="similarity">
    <text evidence="1">Belongs to the universal stress protein A family.</text>
</comment>
<organism evidence="3">
    <name type="scientific">uncultured Rubrobacteraceae bacterium</name>
    <dbReference type="NCBI Taxonomy" id="349277"/>
    <lineage>
        <taxon>Bacteria</taxon>
        <taxon>Bacillati</taxon>
        <taxon>Actinomycetota</taxon>
        <taxon>Rubrobacteria</taxon>
        <taxon>Rubrobacterales</taxon>
        <taxon>Rubrobacteraceae</taxon>
        <taxon>environmental samples</taxon>
    </lineage>
</organism>
<dbReference type="PANTHER" id="PTHR46268">
    <property type="entry name" value="STRESS RESPONSE PROTEIN NHAX"/>
    <property type="match status" value="1"/>
</dbReference>
<protein>
    <submittedName>
        <fullName evidence="3">Universal stress protein family</fullName>
    </submittedName>
</protein>
<gene>
    <name evidence="3" type="ORF">AVDCRST_MAG37-295</name>
</gene>
<evidence type="ECO:0000313" key="3">
    <source>
        <dbReference type="EMBL" id="CAA9427606.1"/>
    </source>
</evidence>
<dbReference type="InterPro" id="IPR006015">
    <property type="entry name" value="Universal_stress_UspA"/>
</dbReference>
<sequence>MAFFPTRVLFATDGSPDATLAARRAIELCEKTGSDLHVVHVGEYLPTYFAYTEEEPAELRRNAERLLEGQAESIRAAGGVVAETHLRLGRPAEQIIDVSEDLGVGVVVVGSRGQSALRRAVLGSVSENVVRYAHCPVFVVRAPEGTRPA</sequence>
<name>A0A6J4PYZ2_9ACTN</name>
<accession>A0A6J4PYZ2</accession>
<dbReference type="CDD" id="cd00293">
    <property type="entry name" value="USP-like"/>
    <property type="match status" value="1"/>
</dbReference>
<dbReference type="InterPro" id="IPR006016">
    <property type="entry name" value="UspA"/>
</dbReference>
<feature type="domain" description="UspA" evidence="2">
    <location>
        <begin position="7"/>
        <end position="141"/>
    </location>
</feature>
<proteinExistence type="inferred from homology"/>
<dbReference type="SUPFAM" id="SSF52402">
    <property type="entry name" value="Adenine nucleotide alpha hydrolases-like"/>
    <property type="match status" value="1"/>
</dbReference>
<evidence type="ECO:0000256" key="1">
    <source>
        <dbReference type="ARBA" id="ARBA00008791"/>
    </source>
</evidence>